<dbReference type="Pfam" id="PF12647">
    <property type="entry name" value="RNHCP"/>
    <property type="match status" value="1"/>
</dbReference>
<dbReference type="Proteomes" id="UP000034022">
    <property type="component" value="Unassembled WGS sequence"/>
</dbReference>
<comment type="caution">
    <text evidence="2">The sequence shown here is derived from an EMBL/GenBank/DDBJ whole genome shotgun (WGS) entry which is preliminary data.</text>
</comment>
<evidence type="ECO:0000259" key="1">
    <source>
        <dbReference type="Pfam" id="PF12647"/>
    </source>
</evidence>
<protein>
    <recommendedName>
        <fullName evidence="1">RNHCP domain-containing protein</fullName>
    </recommendedName>
</protein>
<evidence type="ECO:0000313" key="2">
    <source>
        <dbReference type="EMBL" id="KKQ69820.1"/>
    </source>
</evidence>
<organism evidence="2 3">
    <name type="scientific">Candidatus Falkowbacteria bacterium GW2011_GWE1_38_31</name>
    <dbReference type="NCBI Taxonomy" id="1618638"/>
    <lineage>
        <taxon>Bacteria</taxon>
        <taxon>Candidatus Falkowiibacteriota</taxon>
    </lineage>
</organism>
<feature type="domain" description="RNHCP" evidence="1">
    <location>
        <begin position="11"/>
        <end position="91"/>
    </location>
</feature>
<reference evidence="2 3" key="1">
    <citation type="journal article" date="2015" name="Nature">
        <title>rRNA introns, odd ribosomes, and small enigmatic genomes across a large radiation of phyla.</title>
        <authorList>
            <person name="Brown C.T."/>
            <person name="Hug L.A."/>
            <person name="Thomas B.C."/>
            <person name="Sharon I."/>
            <person name="Castelle C.J."/>
            <person name="Singh A."/>
            <person name="Wilkins M.J."/>
            <person name="Williams K.H."/>
            <person name="Banfield J.F."/>
        </authorList>
    </citation>
    <scope>NUCLEOTIDE SEQUENCE [LARGE SCALE GENOMIC DNA]</scope>
</reference>
<proteinExistence type="predicted"/>
<name>A0A0G0K2Y2_9BACT</name>
<sequence length="100" mass="11472">MNTKKFQRKIEDFVCENCGHKTKGNGYTNHCPKCLYSLHVDINPGDREAVCRGLMKPVSLVKKNKELKILQRCLRCGHERWNRVDEGDDLEAVVRLSAGE</sequence>
<dbReference type="AlphaFoldDB" id="A0A0G0K2Y2"/>
<dbReference type="EMBL" id="LBUU01000009">
    <property type="protein sequence ID" value="KKQ69820.1"/>
    <property type="molecule type" value="Genomic_DNA"/>
</dbReference>
<dbReference type="InterPro" id="IPR024439">
    <property type="entry name" value="RNHCP"/>
</dbReference>
<evidence type="ECO:0000313" key="3">
    <source>
        <dbReference type="Proteomes" id="UP000034022"/>
    </source>
</evidence>
<gene>
    <name evidence="2" type="ORF">US91_C0009G0023</name>
</gene>
<accession>A0A0G0K2Y2</accession>